<protein>
    <recommendedName>
        <fullName evidence="3">Subtilisin-like protease fibronectin type-III domain-containing protein</fullName>
    </recommendedName>
</protein>
<evidence type="ECO:0000313" key="5">
    <source>
        <dbReference type="Proteomes" id="UP000095767"/>
    </source>
</evidence>
<dbReference type="Proteomes" id="UP000095767">
    <property type="component" value="Unassembled WGS sequence"/>
</dbReference>
<dbReference type="Pfam" id="PF17766">
    <property type="entry name" value="fn3_6"/>
    <property type="match status" value="1"/>
</dbReference>
<dbReference type="InterPro" id="IPR041469">
    <property type="entry name" value="Subtilisin-like_FN3"/>
</dbReference>
<sequence>MHTGSAGDLNYPAFSAVFSPNMDKVTQRRTVRNVDCNFRATYTANITIPAGVRVTVKPRKLRFDAKQRTQDYEITFTPLGAGNLTDKYTFGSIVWRDGEHRVTSPIAITWPWPARNLAVM</sequence>
<evidence type="ECO:0000259" key="3">
    <source>
        <dbReference type="Pfam" id="PF17766"/>
    </source>
</evidence>
<proteinExistence type="inferred from homology"/>
<dbReference type="PANTHER" id="PTHR10795">
    <property type="entry name" value="PROPROTEIN CONVERTASE SUBTILISIN/KEXIN"/>
    <property type="match status" value="1"/>
</dbReference>
<dbReference type="Gene3D" id="2.60.40.2310">
    <property type="match status" value="1"/>
</dbReference>
<accession>A0A1E5W4S1</accession>
<comment type="caution">
    <text evidence="4">The sequence shown here is derived from an EMBL/GenBank/DDBJ whole genome shotgun (WGS) entry which is preliminary data.</text>
</comment>
<feature type="domain" description="Subtilisin-like protease fibronectin type-III" evidence="3">
    <location>
        <begin position="8"/>
        <end position="108"/>
    </location>
</feature>
<evidence type="ECO:0000256" key="1">
    <source>
        <dbReference type="ARBA" id="ARBA00011073"/>
    </source>
</evidence>
<name>A0A1E5W4S1_9POAL</name>
<gene>
    <name evidence="4" type="ORF">BAE44_0006652</name>
</gene>
<comment type="similarity">
    <text evidence="1">Belongs to the peptidase S8 family.</text>
</comment>
<keyword evidence="5" id="KW-1185">Reference proteome</keyword>
<reference evidence="4 5" key="1">
    <citation type="submission" date="2016-09" db="EMBL/GenBank/DDBJ databases">
        <title>The draft genome of Dichanthelium oligosanthes: A C3 panicoid grass species.</title>
        <authorList>
            <person name="Studer A.J."/>
            <person name="Schnable J.C."/>
            <person name="Brutnell T.P."/>
        </authorList>
    </citation>
    <scope>NUCLEOTIDE SEQUENCE [LARGE SCALE GENOMIC DNA]</scope>
    <source>
        <strain evidence="5">cv. Kellogg 1175</strain>
        <tissue evidence="4">Leaf</tissue>
    </source>
</reference>
<dbReference type="EMBL" id="LWDX02021482">
    <property type="protein sequence ID" value="OEL32331.1"/>
    <property type="molecule type" value="Genomic_DNA"/>
</dbReference>
<evidence type="ECO:0000256" key="2">
    <source>
        <dbReference type="ARBA" id="ARBA00022729"/>
    </source>
</evidence>
<dbReference type="STRING" id="888268.A0A1E5W4S1"/>
<keyword evidence="2" id="KW-0732">Signal</keyword>
<organism evidence="4 5">
    <name type="scientific">Dichanthelium oligosanthes</name>
    <dbReference type="NCBI Taxonomy" id="888268"/>
    <lineage>
        <taxon>Eukaryota</taxon>
        <taxon>Viridiplantae</taxon>
        <taxon>Streptophyta</taxon>
        <taxon>Embryophyta</taxon>
        <taxon>Tracheophyta</taxon>
        <taxon>Spermatophyta</taxon>
        <taxon>Magnoliopsida</taxon>
        <taxon>Liliopsida</taxon>
        <taxon>Poales</taxon>
        <taxon>Poaceae</taxon>
        <taxon>PACMAD clade</taxon>
        <taxon>Panicoideae</taxon>
        <taxon>Panicodae</taxon>
        <taxon>Paniceae</taxon>
        <taxon>Dichantheliinae</taxon>
        <taxon>Dichanthelium</taxon>
    </lineage>
</organism>
<dbReference type="OrthoDB" id="691769at2759"/>
<dbReference type="AlphaFoldDB" id="A0A1E5W4S1"/>
<dbReference type="InterPro" id="IPR045051">
    <property type="entry name" value="SBT"/>
</dbReference>
<evidence type="ECO:0000313" key="4">
    <source>
        <dbReference type="EMBL" id="OEL32331.1"/>
    </source>
</evidence>